<dbReference type="EMBL" id="PGFS01000001">
    <property type="protein sequence ID" value="MDH4573088.1"/>
    <property type="molecule type" value="Genomic_DNA"/>
</dbReference>
<reference evidence="2" key="2">
    <citation type="submission" date="2017-11" db="EMBL/GenBank/DDBJ databases">
        <authorList>
            <person name="Das S.K."/>
        </authorList>
    </citation>
    <scope>NUCLEOTIDE SEQUENCE</scope>
    <source>
        <strain evidence="2">S4-41</strain>
    </source>
</reference>
<feature type="transmembrane region" description="Helical" evidence="1">
    <location>
        <begin position="43"/>
        <end position="62"/>
    </location>
</feature>
<keyword evidence="1" id="KW-0812">Transmembrane</keyword>
<dbReference type="Proteomes" id="UP001162135">
    <property type="component" value="Unassembled WGS sequence"/>
</dbReference>
<evidence type="ECO:0000313" key="3">
    <source>
        <dbReference type="Proteomes" id="UP001162135"/>
    </source>
</evidence>
<dbReference type="Pfam" id="PF11750">
    <property type="entry name" value="DUF3307"/>
    <property type="match status" value="1"/>
</dbReference>
<feature type="transmembrane region" description="Helical" evidence="1">
    <location>
        <begin position="135"/>
        <end position="156"/>
    </location>
</feature>
<keyword evidence="3" id="KW-1185">Reference proteome</keyword>
<feature type="transmembrane region" description="Helical" evidence="1">
    <location>
        <begin position="182"/>
        <end position="202"/>
    </location>
</feature>
<accession>A0ABT6I6I1</accession>
<comment type="caution">
    <text evidence="2">The sequence shown here is derived from an EMBL/GenBank/DDBJ whole genome shotgun (WGS) entry which is preliminary data.</text>
</comment>
<reference evidence="2" key="1">
    <citation type="journal article" date="2015" name="Antonie Van Leeuwenhoek">
        <title>Comparative 16S rRNA signatures and multilocus sequence analysis for the genus Salinicola and description of Salinicola acroporae sp. nov., isolated from coral Acropora digitifera.</title>
        <authorList>
            <person name="Lepcha R.T."/>
            <person name="Poddar A."/>
            <person name="Schumann P."/>
            <person name="Das S.K."/>
        </authorList>
    </citation>
    <scope>NUCLEOTIDE SEQUENCE</scope>
    <source>
        <strain evidence="2">S4-41</strain>
    </source>
</reference>
<evidence type="ECO:0000256" key="1">
    <source>
        <dbReference type="SAM" id="Phobius"/>
    </source>
</evidence>
<organism evidence="2 3">
    <name type="scientific">Salinicola acroporae</name>
    <dbReference type="NCBI Taxonomy" id="1541440"/>
    <lineage>
        <taxon>Bacteria</taxon>
        <taxon>Pseudomonadati</taxon>
        <taxon>Pseudomonadota</taxon>
        <taxon>Gammaproteobacteria</taxon>
        <taxon>Oceanospirillales</taxon>
        <taxon>Halomonadaceae</taxon>
        <taxon>Salinicola</taxon>
    </lineage>
</organism>
<sequence>MSENGLSLLLALLLSHTVADFILQSDAWARQKQQHHFRARSLYWHVGIHMLLCLAILIAFGIPLREALISTGIVGLTHWMIDTLKSYMPAHRVSFFVFDQLLHLLVLVVVWWWVIGGSALPLAIDTSLLWQPPTLLTALAYLLVLRPSSVLIALIMRRWSEGVDTRGTLADAGARIGMLERFLILTFVLSNQMAAIGFLLTAKSVLRFGDLYEDRDRKLTEYVLLGTMLSFSITLTLGLLTRYLLSVL</sequence>
<feature type="transmembrane region" description="Helical" evidence="1">
    <location>
        <begin position="93"/>
        <end position="115"/>
    </location>
</feature>
<gene>
    <name evidence="2" type="ORF">CUR86_11950</name>
</gene>
<keyword evidence="1" id="KW-0472">Membrane</keyword>
<dbReference type="InterPro" id="IPR021737">
    <property type="entry name" value="Phage_phiKZ_Orf197"/>
</dbReference>
<proteinExistence type="predicted"/>
<name>A0ABT6I6I1_9GAMM</name>
<protein>
    <submittedName>
        <fullName evidence="2">DUF3307 domain-containing protein</fullName>
    </submittedName>
</protein>
<dbReference type="RefSeq" id="WP_110716467.1">
    <property type="nucleotide sequence ID" value="NZ_PGFS01000001.1"/>
</dbReference>
<evidence type="ECO:0000313" key="2">
    <source>
        <dbReference type="EMBL" id="MDH4573088.1"/>
    </source>
</evidence>
<keyword evidence="1" id="KW-1133">Transmembrane helix</keyword>
<feature type="transmembrane region" description="Helical" evidence="1">
    <location>
        <begin position="222"/>
        <end position="245"/>
    </location>
</feature>